<accession>A0ABW2KQV9</accession>
<keyword evidence="1" id="KW-1133">Transmembrane helix</keyword>
<keyword evidence="1" id="KW-0472">Membrane</keyword>
<dbReference type="EMBL" id="JBHTCM010000005">
    <property type="protein sequence ID" value="MFC7332362.1"/>
    <property type="molecule type" value="Genomic_DNA"/>
</dbReference>
<reference evidence="3" key="1">
    <citation type="journal article" date="2019" name="Int. J. Syst. Evol. Microbiol.">
        <title>The Global Catalogue of Microorganisms (GCM) 10K type strain sequencing project: providing services to taxonomists for standard genome sequencing and annotation.</title>
        <authorList>
            <consortium name="The Broad Institute Genomics Platform"/>
            <consortium name="The Broad Institute Genome Sequencing Center for Infectious Disease"/>
            <person name="Wu L."/>
            <person name="Ma J."/>
        </authorList>
    </citation>
    <scope>NUCLEOTIDE SEQUENCE [LARGE SCALE GENOMIC DNA]</scope>
    <source>
        <strain evidence="3">CGMCC 1.16275</strain>
    </source>
</reference>
<evidence type="ECO:0000313" key="2">
    <source>
        <dbReference type="EMBL" id="MFC7332362.1"/>
    </source>
</evidence>
<keyword evidence="1" id="KW-0812">Transmembrane</keyword>
<protein>
    <submittedName>
        <fullName evidence="2">Uncharacterized protein</fullName>
    </submittedName>
</protein>
<evidence type="ECO:0000256" key="1">
    <source>
        <dbReference type="SAM" id="Phobius"/>
    </source>
</evidence>
<dbReference type="Proteomes" id="UP001596456">
    <property type="component" value="Unassembled WGS sequence"/>
</dbReference>
<comment type="caution">
    <text evidence="2">The sequence shown here is derived from an EMBL/GenBank/DDBJ whole genome shotgun (WGS) entry which is preliminary data.</text>
</comment>
<evidence type="ECO:0000313" key="3">
    <source>
        <dbReference type="Proteomes" id="UP001596456"/>
    </source>
</evidence>
<dbReference type="RefSeq" id="WP_377356722.1">
    <property type="nucleotide sequence ID" value="NZ_JBHTCM010000005.1"/>
</dbReference>
<proteinExistence type="predicted"/>
<keyword evidence="3" id="KW-1185">Reference proteome</keyword>
<feature type="transmembrane region" description="Helical" evidence="1">
    <location>
        <begin position="21"/>
        <end position="39"/>
    </location>
</feature>
<organism evidence="2 3">
    <name type="scientific">Rhodocista pekingensis</name>
    <dbReference type="NCBI Taxonomy" id="201185"/>
    <lineage>
        <taxon>Bacteria</taxon>
        <taxon>Pseudomonadati</taxon>
        <taxon>Pseudomonadota</taxon>
        <taxon>Alphaproteobacteria</taxon>
        <taxon>Rhodospirillales</taxon>
        <taxon>Azospirillaceae</taxon>
        <taxon>Rhodocista</taxon>
    </lineage>
</organism>
<name>A0ABW2KQV9_9PROT</name>
<sequence>MDSPEVHAPHAGHTGHRWLDIAMACAALLVSGISLYVAVHHGETMEKMVAAASWPNLEANVTVGDQGVPETARLGIAVSNTGVGPARLETLEIWHDGTPLSDARALIDALATAGKPAIPSLSARLEARSLVGTVIGAREDSALLSITPSDSEAWRLPIIRFAVQLQSRLCYCSVFDECYVSDTRAKRGRPERVEHCPEPAVPYQDDTTDLIDAMPAAPGPVTKP</sequence>
<gene>
    <name evidence="2" type="ORF">ACFQPS_04245</name>
</gene>